<name>A0A812DH04_ACAPH</name>
<reference evidence="1" key="1">
    <citation type="submission" date="2021-01" db="EMBL/GenBank/DDBJ databases">
        <authorList>
            <person name="Li R."/>
            <person name="Bekaert M."/>
        </authorList>
    </citation>
    <scope>NUCLEOTIDE SEQUENCE</scope>
    <source>
        <strain evidence="1">Farmed</strain>
    </source>
</reference>
<dbReference type="AlphaFoldDB" id="A0A812DH04"/>
<evidence type="ECO:0000313" key="1">
    <source>
        <dbReference type="EMBL" id="CAE1298809.1"/>
    </source>
</evidence>
<keyword evidence="2" id="KW-1185">Reference proteome</keyword>
<accession>A0A812DH04</accession>
<comment type="caution">
    <text evidence="1">The sequence shown here is derived from an EMBL/GenBank/DDBJ whole genome shotgun (WGS) entry which is preliminary data.</text>
</comment>
<evidence type="ECO:0000313" key="2">
    <source>
        <dbReference type="Proteomes" id="UP000597762"/>
    </source>
</evidence>
<dbReference type="Proteomes" id="UP000597762">
    <property type="component" value="Unassembled WGS sequence"/>
</dbReference>
<sequence length="255" mass="27939">MSRRITALAHLKIDLRFNSEYIIQVEKIIVGADTEKEVTSSNVDAALTVVHTPRCLEPDSSFFFCKSLLFPRSKRTEKSGSKSTLNWLPFVASLLSIISKLRYIFRLPLPTLSVSLFPPFPSPFLFTPSPSALPLSLSPSLSSLCLVSLSLSPSLSLSVSLSLLSLCLRLSLSLSLSPSLCLSPSLLSLRLSPSLYLSPLSLSSVSLRLSRCLSPSLSLRLSSLPPRLYLSRLSLPVSISLVTIHQGIYFRKSPF</sequence>
<proteinExistence type="predicted"/>
<gene>
    <name evidence="1" type="ORF">SPHA_52904</name>
</gene>
<organism evidence="1 2">
    <name type="scientific">Acanthosepion pharaonis</name>
    <name type="common">Pharaoh cuttlefish</name>
    <name type="synonym">Sepia pharaonis</name>
    <dbReference type="NCBI Taxonomy" id="158019"/>
    <lineage>
        <taxon>Eukaryota</taxon>
        <taxon>Metazoa</taxon>
        <taxon>Spiralia</taxon>
        <taxon>Lophotrochozoa</taxon>
        <taxon>Mollusca</taxon>
        <taxon>Cephalopoda</taxon>
        <taxon>Coleoidea</taxon>
        <taxon>Decapodiformes</taxon>
        <taxon>Sepiida</taxon>
        <taxon>Sepiina</taxon>
        <taxon>Sepiidae</taxon>
        <taxon>Acanthosepion</taxon>
    </lineage>
</organism>
<dbReference type="EMBL" id="CAHIKZ030003326">
    <property type="protein sequence ID" value="CAE1298809.1"/>
    <property type="molecule type" value="Genomic_DNA"/>
</dbReference>
<protein>
    <submittedName>
        <fullName evidence="1">Uncharacterized protein</fullName>
    </submittedName>
</protein>